<keyword evidence="3" id="KW-0238">DNA-binding</keyword>
<dbReference type="Gene3D" id="3.30.730.10">
    <property type="entry name" value="AP2/ERF domain"/>
    <property type="match status" value="1"/>
</dbReference>
<dbReference type="GO" id="GO:0003677">
    <property type="term" value="F:DNA binding"/>
    <property type="evidence" value="ECO:0007669"/>
    <property type="project" value="UniProtKB-KW"/>
</dbReference>
<dbReference type="GO" id="GO:0005634">
    <property type="term" value="C:nucleus"/>
    <property type="evidence" value="ECO:0007669"/>
    <property type="project" value="UniProtKB-SubCell"/>
</dbReference>
<comment type="caution">
    <text evidence="8">The sequence shown here is derived from an EMBL/GenBank/DDBJ whole genome shotgun (WGS) entry which is preliminary data.</text>
</comment>
<dbReference type="PANTHER" id="PTHR31194:SF189">
    <property type="entry name" value="AP2_ERF DOMAIN-CONTAINING PROTEIN"/>
    <property type="match status" value="1"/>
</dbReference>
<dbReference type="SMART" id="SM00380">
    <property type="entry name" value="AP2"/>
    <property type="match status" value="1"/>
</dbReference>
<keyword evidence="5" id="KW-0539">Nucleus</keyword>
<accession>A0A8T2SKN5</accession>
<comment type="subcellular location">
    <subcellularLocation>
        <location evidence="1">Nucleus</location>
    </subcellularLocation>
</comment>
<dbReference type="FunFam" id="3.30.730.10:FF:000001">
    <property type="entry name" value="Ethylene-responsive transcription factor 2"/>
    <property type="match status" value="1"/>
</dbReference>
<evidence type="ECO:0000256" key="4">
    <source>
        <dbReference type="ARBA" id="ARBA00023163"/>
    </source>
</evidence>
<evidence type="ECO:0000256" key="3">
    <source>
        <dbReference type="ARBA" id="ARBA00023125"/>
    </source>
</evidence>
<dbReference type="Proteomes" id="UP000825935">
    <property type="component" value="Chromosome 20"/>
</dbReference>
<evidence type="ECO:0000256" key="6">
    <source>
        <dbReference type="SAM" id="MobiDB-lite"/>
    </source>
</evidence>
<evidence type="ECO:0000259" key="7">
    <source>
        <dbReference type="PROSITE" id="PS51032"/>
    </source>
</evidence>
<evidence type="ECO:0000256" key="1">
    <source>
        <dbReference type="ARBA" id="ARBA00004123"/>
    </source>
</evidence>
<evidence type="ECO:0000256" key="5">
    <source>
        <dbReference type="ARBA" id="ARBA00023242"/>
    </source>
</evidence>
<sequence length="481" mass="51405">MGQEEGAGDGHRGRQVDDGSIGCPGSTLLDSGSDGNGKSKSKETVPARRVRRNKDPSRFLGVRMRPWGRFAAEIRDPSTKERHWLGTFDTAAEAALAYDRAALCMRGPKARTNFLYAQSSDHPLLPEHCASMSMPLMHNVHAKSLSSSTLAGLSISSQHPSPRAITLSNAFPRSTSSQTSESATAVKLLGEKVSEKQHAQQLPSNIGDSLADNRYGVHASTRGDPSIYYESLLCDSVEAAIIPRCSCRRTNNSIDTSLMGELGKVINAGMSRVRSDDQSSISTPLNTSEGSCRNCGLRTALQLRVGSHPVSSSCNPTTSTSPLETCTQTNLTTLIHSASSSHYQGNSYRCEEEEFPLSTPSSEVCSPDSHNISSSHYPSNTAVLISDSINRTSSSGLETCDYVCDSSGLGSNGYANFFGLGNGNCINSPSVASYGTLLQVSCAAHGLFSSRSNSSSYVYVPQPINELQQIVDNACLIDHMI</sequence>
<dbReference type="InterPro" id="IPR001471">
    <property type="entry name" value="AP2/ERF_dom"/>
</dbReference>
<name>A0A8T2SKN5_CERRI</name>
<feature type="region of interest" description="Disordered" evidence="6">
    <location>
        <begin position="1"/>
        <end position="57"/>
    </location>
</feature>
<gene>
    <name evidence="8" type="ORF">KP509_20G089300</name>
</gene>
<evidence type="ECO:0000313" key="9">
    <source>
        <dbReference type="Proteomes" id="UP000825935"/>
    </source>
</evidence>
<dbReference type="SUPFAM" id="SSF54171">
    <property type="entry name" value="DNA-binding domain"/>
    <property type="match status" value="1"/>
</dbReference>
<dbReference type="PANTHER" id="PTHR31194">
    <property type="entry name" value="SHN SHINE , DNA BINDING / TRANSCRIPTION FACTOR"/>
    <property type="match status" value="1"/>
</dbReference>
<evidence type="ECO:0000256" key="2">
    <source>
        <dbReference type="ARBA" id="ARBA00023015"/>
    </source>
</evidence>
<feature type="compositionally biased region" description="Basic and acidic residues" evidence="6">
    <location>
        <begin position="8"/>
        <end position="17"/>
    </location>
</feature>
<dbReference type="CDD" id="cd00018">
    <property type="entry name" value="AP2"/>
    <property type="match status" value="1"/>
</dbReference>
<dbReference type="PRINTS" id="PR00367">
    <property type="entry name" value="ETHRSPELEMNT"/>
</dbReference>
<dbReference type="InterPro" id="IPR016177">
    <property type="entry name" value="DNA-bd_dom_sf"/>
</dbReference>
<keyword evidence="9" id="KW-1185">Reference proteome</keyword>
<dbReference type="OrthoDB" id="1937505at2759"/>
<keyword evidence="2" id="KW-0805">Transcription regulation</keyword>
<reference evidence="8" key="1">
    <citation type="submission" date="2021-08" db="EMBL/GenBank/DDBJ databases">
        <title>WGS assembly of Ceratopteris richardii.</title>
        <authorList>
            <person name="Marchant D.B."/>
            <person name="Chen G."/>
            <person name="Jenkins J."/>
            <person name="Shu S."/>
            <person name="Leebens-Mack J."/>
            <person name="Grimwood J."/>
            <person name="Schmutz J."/>
            <person name="Soltis P."/>
            <person name="Soltis D."/>
            <person name="Chen Z.-H."/>
        </authorList>
    </citation>
    <scope>NUCLEOTIDE SEQUENCE</scope>
    <source>
        <strain evidence="8">Whitten #5841</strain>
        <tissue evidence="8">Leaf</tissue>
    </source>
</reference>
<dbReference type="GO" id="GO:0003700">
    <property type="term" value="F:DNA-binding transcription factor activity"/>
    <property type="evidence" value="ECO:0007669"/>
    <property type="project" value="InterPro"/>
</dbReference>
<dbReference type="EMBL" id="CM035425">
    <property type="protein sequence ID" value="KAH7332474.1"/>
    <property type="molecule type" value="Genomic_DNA"/>
</dbReference>
<dbReference type="AlphaFoldDB" id="A0A8T2SKN5"/>
<keyword evidence="4" id="KW-0804">Transcription</keyword>
<dbReference type="InterPro" id="IPR036955">
    <property type="entry name" value="AP2/ERF_dom_sf"/>
</dbReference>
<feature type="domain" description="AP2/ERF" evidence="7">
    <location>
        <begin position="58"/>
        <end position="115"/>
    </location>
</feature>
<dbReference type="InterPro" id="IPR050913">
    <property type="entry name" value="AP2/ERF_ERF"/>
</dbReference>
<dbReference type="Pfam" id="PF00847">
    <property type="entry name" value="AP2"/>
    <property type="match status" value="1"/>
</dbReference>
<evidence type="ECO:0000313" key="8">
    <source>
        <dbReference type="EMBL" id="KAH7332474.1"/>
    </source>
</evidence>
<protein>
    <recommendedName>
        <fullName evidence="7">AP2/ERF domain-containing protein</fullName>
    </recommendedName>
</protein>
<proteinExistence type="predicted"/>
<organism evidence="8 9">
    <name type="scientific">Ceratopteris richardii</name>
    <name type="common">Triangle waterfern</name>
    <dbReference type="NCBI Taxonomy" id="49495"/>
    <lineage>
        <taxon>Eukaryota</taxon>
        <taxon>Viridiplantae</taxon>
        <taxon>Streptophyta</taxon>
        <taxon>Embryophyta</taxon>
        <taxon>Tracheophyta</taxon>
        <taxon>Polypodiopsida</taxon>
        <taxon>Polypodiidae</taxon>
        <taxon>Polypodiales</taxon>
        <taxon>Pteridineae</taxon>
        <taxon>Pteridaceae</taxon>
        <taxon>Parkerioideae</taxon>
        <taxon>Ceratopteris</taxon>
    </lineage>
</organism>
<dbReference type="PROSITE" id="PS51032">
    <property type="entry name" value="AP2_ERF"/>
    <property type="match status" value="1"/>
</dbReference>